<dbReference type="KEGG" id="fsm:CCS41_10030"/>
<accession>A0A2U8I308</accession>
<reference evidence="1 3" key="1">
    <citation type="submission" date="2017-05" db="EMBL/GenBank/DDBJ databases">
        <title>Genome sequence of Candidatus Fukatsuia symbiotica and Candidatus Hamiltonella defensa from Acyrthosiphon pisum strain 5D.</title>
        <authorList>
            <person name="Patel V.A."/>
            <person name="Chevignon G."/>
            <person name="Russell J.A."/>
            <person name="Oliver K.M."/>
        </authorList>
    </citation>
    <scope>NUCLEOTIDE SEQUENCE [LARGE SCALE GENOMIC DNA]</scope>
    <source>
        <strain evidence="1 3">5D</strain>
    </source>
</reference>
<dbReference type="Proteomes" id="UP000261875">
    <property type="component" value="Chromosome"/>
</dbReference>
<dbReference type="EMBL" id="CP021659">
    <property type="protein sequence ID" value="AWK14736.1"/>
    <property type="molecule type" value="Genomic_DNA"/>
</dbReference>
<proteinExistence type="predicted"/>
<evidence type="ECO:0000313" key="1">
    <source>
        <dbReference type="EMBL" id="AWK13489.1"/>
    </source>
</evidence>
<organism evidence="1 3">
    <name type="scientific">Candidatus Fukatsuia symbiotica</name>
    <dbReference type="NCBI Taxonomy" id="1878942"/>
    <lineage>
        <taxon>Bacteria</taxon>
        <taxon>Pseudomonadati</taxon>
        <taxon>Pseudomonadota</taxon>
        <taxon>Gammaproteobacteria</taxon>
        <taxon>Enterobacterales</taxon>
        <taxon>Yersiniaceae</taxon>
        <taxon>Candidatus Fukatsuia</taxon>
    </lineage>
</organism>
<dbReference type="RefSeq" id="WP_119797054.1">
    <property type="nucleotide sequence ID" value="NZ_CP021659.1"/>
</dbReference>
<dbReference type="Pfam" id="PF17282">
    <property type="entry name" value="DUF5347"/>
    <property type="match status" value="1"/>
</dbReference>
<dbReference type="OrthoDB" id="6473374at2"/>
<evidence type="ECO:0000313" key="2">
    <source>
        <dbReference type="EMBL" id="AWK14736.1"/>
    </source>
</evidence>
<dbReference type="AlphaFoldDB" id="A0A2U8I308"/>
<dbReference type="InterPro" id="IPR035232">
    <property type="entry name" value="DUF5347"/>
</dbReference>
<gene>
    <name evidence="1" type="ORF">CCS41_01610</name>
    <name evidence="2" type="ORF">CCS41_10030</name>
</gene>
<sequence length="115" mass="12943">MANTGPARVVPLNLEQRQCSLKHIALLWGLFPDAKYKGVIPALITEMQETDPQMKGALYYLAGIEKKKHALAFKQLSPEEQMNIIDAIIRLRAVISLLPDRVTYIDCDPLPNKTE</sequence>
<keyword evidence="3" id="KW-1185">Reference proteome</keyword>
<dbReference type="EMBL" id="CP021659">
    <property type="protein sequence ID" value="AWK13489.1"/>
    <property type="molecule type" value="Genomic_DNA"/>
</dbReference>
<name>A0A2U8I308_9GAMM</name>
<dbReference type="KEGG" id="fsm:CCS41_01610"/>
<evidence type="ECO:0000313" key="3">
    <source>
        <dbReference type="Proteomes" id="UP000261875"/>
    </source>
</evidence>
<protein>
    <submittedName>
        <fullName evidence="1">Uncharacterized protein</fullName>
    </submittedName>
</protein>